<dbReference type="EMBL" id="LAUZ02000042">
    <property type="protein sequence ID" value="KKF01750.1"/>
    <property type="molecule type" value="Genomic_DNA"/>
</dbReference>
<reference evidence="1 2" key="1">
    <citation type="journal article" date="2015" name="Genome Announc.">
        <title>Draft Genome Sequence of Mycobacterium obuense Strain UC1, Isolated from Patient Sputum.</title>
        <authorList>
            <person name="Greninger A.L."/>
            <person name="Cunningham G."/>
            <person name="Hsu E.D."/>
            <person name="Yu J.M."/>
            <person name="Chiu C.Y."/>
            <person name="Miller S."/>
        </authorList>
    </citation>
    <scope>NUCLEOTIDE SEQUENCE [LARGE SCALE GENOMIC DNA]</scope>
    <source>
        <strain evidence="1 2">UC1</strain>
    </source>
</reference>
<sequence>MATVALDRTKPTVTLCRGCCCGTSKKHPDYDHDAQVSSLSALLVGVADLRITDCLGPCERSNVLVVTPSADGHRGGGRSTWLGYVFDETAGSAIAEWLCDGGPGVSEFPRSLRRHRFNRPRKRR</sequence>
<dbReference type="STRING" id="1807.MOBUDSM44075_01468"/>
<proteinExistence type="predicted"/>
<accession>A0A0M2K485</accession>
<organism evidence="1 2">
    <name type="scientific">Mycolicibacterium obuense</name>
    <dbReference type="NCBI Taxonomy" id="1807"/>
    <lineage>
        <taxon>Bacteria</taxon>
        <taxon>Bacillati</taxon>
        <taxon>Actinomycetota</taxon>
        <taxon>Actinomycetes</taxon>
        <taxon>Mycobacteriales</taxon>
        <taxon>Mycobacteriaceae</taxon>
        <taxon>Mycolicibacterium</taxon>
    </lineage>
</organism>
<dbReference type="Proteomes" id="UP000034150">
    <property type="component" value="Unassembled WGS sequence"/>
</dbReference>
<dbReference type="PATRIC" id="fig|1807.13.peg.3593"/>
<dbReference type="AlphaFoldDB" id="A0A0M2K485"/>
<evidence type="ECO:0000313" key="2">
    <source>
        <dbReference type="Proteomes" id="UP000034150"/>
    </source>
</evidence>
<comment type="caution">
    <text evidence="1">The sequence shown here is derived from an EMBL/GenBank/DDBJ whole genome shotgun (WGS) entry which is preliminary data.</text>
</comment>
<protein>
    <recommendedName>
        <fullName evidence="3">(2Fe-2S) ferredoxin domain-containing protein</fullName>
    </recommendedName>
</protein>
<name>A0A0M2K485_9MYCO</name>
<keyword evidence="2" id="KW-1185">Reference proteome</keyword>
<gene>
    <name evidence="1" type="ORF">WN67_12040</name>
</gene>
<evidence type="ECO:0000313" key="1">
    <source>
        <dbReference type="EMBL" id="KKF01750.1"/>
    </source>
</evidence>
<evidence type="ECO:0008006" key="3">
    <source>
        <dbReference type="Google" id="ProtNLM"/>
    </source>
</evidence>